<proteinExistence type="predicted"/>
<dbReference type="PANTHER" id="PTHR10314">
    <property type="entry name" value="CYSTATHIONINE BETA-SYNTHASE"/>
    <property type="match status" value="1"/>
</dbReference>
<dbReference type="Gene3D" id="3.40.50.1100">
    <property type="match status" value="2"/>
</dbReference>
<name>A0ABS0A1Y2_9FLAO</name>
<dbReference type="Pfam" id="PF00291">
    <property type="entry name" value="PALP"/>
    <property type="match status" value="1"/>
</dbReference>
<reference evidence="4 5" key="1">
    <citation type="submission" date="2020-11" db="EMBL/GenBank/DDBJ databases">
        <title>P. mediterranea TC4 genome.</title>
        <authorList>
            <person name="Molmeret M."/>
        </authorList>
    </citation>
    <scope>NUCLEOTIDE SEQUENCE [LARGE SCALE GENOMIC DNA]</scope>
    <source>
        <strain evidence="4 5">TC4</strain>
    </source>
</reference>
<gene>
    <name evidence="4" type="ORF">FNJ87_03220</name>
</gene>
<dbReference type="InterPro" id="IPR001926">
    <property type="entry name" value="TrpB-like_PALP"/>
</dbReference>
<accession>A0ABS0A1Y2</accession>
<protein>
    <submittedName>
        <fullName evidence="4">Pyridoxal-phosphate dependent enzyme</fullName>
    </submittedName>
</protein>
<feature type="non-terminal residue" evidence="4">
    <location>
        <position position="1"/>
    </location>
</feature>
<dbReference type="InterPro" id="IPR050214">
    <property type="entry name" value="Cys_Synth/Cystath_Beta-Synth"/>
</dbReference>
<feature type="domain" description="Tryptophan synthase beta chain-like PALP" evidence="3">
    <location>
        <begin position="7"/>
        <end position="191"/>
    </location>
</feature>
<dbReference type="EMBL" id="JADKYU010000182">
    <property type="protein sequence ID" value="MBF4983383.1"/>
    <property type="molecule type" value="Genomic_DNA"/>
</dbReference>
<dbReference type="Proteomes" id="UP001194729">
    <property type="component" value="Unassembled WGS sequence"/>
</dbReference>
<keyword evidence="2" id="KW-0663">Pyridoxal phosphate</keyword>
<evidence type="ECO:0000259" key="3">
    <source>
        <dbReference type="Pfam" id="PF00291"/>
    </source>
</evidence>
<evidence type="ECO:0000313" key="4">
    <source>
        <dbReference type="EMBL" id="MBF4983383.1"/>
    </source>
</evidence>
<comment type="cofactor">
    <cofactor evidence="1">
        <name>pyridoxal 5'-phosphate</name>
        <dbReference type="ChEBI" id="CHEBI:597326"/>
    </cofactor>
</comment>
<organism evidence="4 5">
    <name type="scientific">Nonlabens mediterrranea</name>
    <dbReference type="NCBI Taxonomy" id="1419947"/>
    <lineage>
        <taxon>Bacteria</taxon>
        <taxon>Pseudomonadati</taxon>
        <taxon>Bacteroidota</taxon>
        <taxon>Flavobacteriia</taxon>
        <taxon>Flavobacteriales</taxon>
        <taxon>Flavobacteriaceae</taxon>
        <taxon>Nonlabens</taxon>
    </lineage>
</organism>
<evidence type="ECO:0000256" key="2">
    <source>
        <dbReference type="ARBA" id="ARBA00022898"/>
    </source>
</evidence>
<evidence type="ECO:0000313" key="5">
    <source>
        <dbReference type="Proteomes" id="UP001194729"/>
    </source>
</evidence>
<evidence type="ECO:0000256" key="1">
    <source>
        <dbReference type="ARBA" id="ARBA00001933"/>
    </source>
</evidence>
<comment type="caution">
    <text evidence="4">The sequence shown here is derived from an EMBL/GenBank/DDBJ whole genome shotgun (WGS) entry which is preliminary data.</text>
</comment>
<dbReference type="SUPFAM" id="SSF53686">
    <property type="entry name" value="Tryptophan synthase beta subunit-like PLP-dependent enzymes"/>
    <property type="match status" value="1"/>
</dbReference>
<dbReference type="InterPro" id="IPR036052">
    <property type="entry name" value="TrpB-like_PALP_sf"/>
</dbReference>
<sequence>SSALTCADDPRSYYEVAKRLHEEIKNSIYINQYFNELNIEAHYKSTGPEIWEQTGGQITHLVACSGTGGTISGTARFLKEQNPDIEILGVDAYGSVLKKYHETKEFDSEEIYPYRIEGLGKNLIPTATDFDSIDYFVKVKDEDAAHMARKISQTEGLFVGYTSGAAMQAVKLLNDEGRFDENSKVVIIFPDHGSRYMSKIYNDQWMQDQGFFDSKSTATKQPIEYIK</sequence>
<keyword evidence="5" id="KW-1185">Reference proteome</keyword>